<keyword evidence="2" id="KW-1185">Reference proteome</keyword>
<organism evidence="1 2">
    <name type="scientific">Diploscapter pachys</name>
    <dbReference type="NCBI Taxonomy" id="2018661"/>
    <lineage>
        <taxon>Eukaryota</taxon>
        <taxon>Metazoa</taxon>
        <taxon>Ecdysozoa</taxon>
        <taxon>Nematoda</taxon>
        <taxon>Chromadorea</taxon>
        <taxon>Rhabditida</taxon>
        <taxon>Rhabditina</taxon>
        <taxon>Rhabditomorpha</taxon>
        <taxon>Rhabditoidea</taxon>
        <taxon>Rhabditidae</taxon>
        <taxon>Diploscapter</taxon>
    </lineage>
</organism>
<sequence>MVDQRAACLAQRRFGDAAQLALLDLARAALVGGVVGSDRDDMAIAHLDPQRRVRIGGKHVEHRAAQRQLARRGQAPHPS</sequence>
<protein>
    <submittedName>
        <fullName evidence="1">Uncharacterized protein</fullName>
    </submittedName>
</protein>
<dbReference type="AlphaFoldDB" id="A0A2A2M5K7"/>
<reference evidence="1 2" key="1">
    <citation type="journal article" date="2017" name="Curr. Biol.">
        <title>Genome architecture and evolution of a unichromosomal asexual nematode.</title>
        <authorList>
            <person name="Fradin H."/>
            <person name="Zegar C."/>
            <person name="Gutwein M."/>
            <person name="Lucas J."/>
            <person name="Kovtun M."/>
            <person name="Corcoran D."/>
            <person name="Baugh L.R."/>
            <person name="Kiontke K."/>
            <person name="Gunsalus K."/>
            <person name="Fitch D.H."/>
            <person name="Piano F."/>
        </authorList>
    </citation>
    <scope>NUCLEOTIDE SEQUENCE [LARGE SCALE GENOMIC DNA]</scope>
    <source>
        <strain evidence="1">PF1309</strain>
    </source>
</reference>
<gene>
    <name evidence="1" type="ORF">WR25_05271</name>
</gene>
<evidence type="ECO:0000313" key="1">
    <source>
        <dbReference type="EMBL" id="PAV93716.1"/>
    </source>
</evidence>
<proteinExistence type="predicted"/>
<evidence type="ECO:0000313" key="2">
    <source>
        <dbReference type="Proteomes" id="UP000218231"/>
    </source>
</evidence>
<dbReference type="Proteomes" id="UP000218231">
    <property type="component" value="Unassembled WGS sequence"/>
</dbReference>
<name>A0A2A2M5K7_9BILA</name>
<dbReference type="EMBL" id="LIAE01004626">
    <property type="protein sequence ID" value="PAV93716.1"/>
    <property type="molecule type" value="Genomic_DNA"/>
</dbReference>
<accession>A0A2A2M5K7</accession>
<comment type="caution">
    <text evidence="1">The sequence shown here is derived from an EMBL/GenBank/DDBJ whole genome shotgun (WGS) entry which is preliminary data.</text>
</comment>